<accession>A0A2H4T2U9</accession>
<reference evidence="1" key="1">
    <citation type="journal article" date="2021" name="Virus">
        <title>The discovery, distribution and diversity of DNA viruses associated with Drosophila melanogaster in Europe.</title>
        <authorList>
            <person name="Wallace M.A."/>
            <person name="Coffman K.A."/>
            <person name="Gilbert C."/>
            <person name="Ravindran S."/>
            <person name="Albery G.F."/>
            <person name="Abbott J."/>
            <person name="Argyridou E."/>
            <person name="Bellosta P."/>
            <person name="Betancourt A.J."/>
            <person name="Colinet H."/>
            <person name="Eric K."/>
            <person name="Glaser-Schmitt A."/>
            <person name="Grath S."/>
            <person name="Jelic M."/>
            <person name="Kankare M."/>
            <person name="Kozeretska I."/>
            <person name="Loeschcke V."/>
            <person name="Montchamp-Moreau C."/>
            <person name="Ometto L."/>
            <person name="Onder B.S."/>
            <person name="Orengo D.J."/>
            <person name="Parsch J."/>
            <person name="Pascual M."/>
            <person name="Patenkovic A."/>
            <person name="Puerma E."/>
            <person name="Ritchie M.G."/>
            <person name="Rota-Stabelli O."/>
            <person name="Schou M.F."/>
            <person name="Serga S.V."/>
            <person name="Stamenkovic-Radak M."/>
            <person name="Tanaskovic M."/>
            <person name="Veselinovic M.S."/>
            <person name="Vieira J."/>
            <person name="Vieira C.P."/>
            <person name="Kapun M."/>
            <person name="Flatt T."/>
            <person name="Gonzalez J."/>
            <person name="Staubach F."/>
            <person name="Obbard D.J."/>
        </authorList>
    </citation>
    <scope>NUCLEOTIDE SEQUENCE</scope>
    <source>
        <strain evidence="1">DrosEU28 Tomelloso 2015</strain>
    </source>
</reference>
<evidence type="ECO:0000313" key="1">
    <source>
        <dbReference type="EMBL" id="ATY70247.1"/>
    </source>
</evidence>
<sequence>MASIAYLFDLDGFEVDGKFLVKEMAIGELKTGDIRKYTYKVGKFSDLSAENRRRVAWVTQHIHGLYFDNPIYGYNQSALYDHIDEICKLAEKSNSLIGYKGGHYELDILKELGYQHLGYNIENLKCPKLEVLFTKYPEAFYYQCSDHHKIKNKIKNLTLAHCPQMEVYCFMNYISNL</sequence>
<dbReference type="KEGG" id="vg:41701410"/>
<dbReference type="GeneID" id="41701410"/>
<dbReference type="OrthoDB" id="24813at10239"/>
<dbReference type="EMBL" id="KY457233">
    <property type="protein sequence ID" value="ATY70247.1"/>
    <property type="molecule type" value="Genomic_DNA"/>
</dbReference>
<dbReference type="Proteomes" id="UP000289333">
    <property type="component" value="Segment"/>
</dbReference>
<keyword evidence="2" id="KW-1185">Reference proteome</keyword>
<organism evidence="1">
    <name type="scientific">Tomelloso virus</name>
    <dbReference type="NCBI Taxonomy" id="2053981"/>
    <lineage>
        <taxon>Viruses</taxon>
        <taxon>Viruses incertae sedis</taxon>
        <taxon>Naldaviricetes</taxon>
        <taxon>Lefavirales</taxon>
        <taxon>Nudiviridae</taxon>
        <taxon>Alphanudivirus</taxon>
        <taxon>Alphanudivirus alterdromelanogasteris</taxon>
    </lineage>
</organism>
<proteinExistence type="predicted"/>
<name>A0A2H4T2U9_9VIRU</name>
<evidence type="ECO:0000313" key="2">
    <source>
        <dbReference type="Proteomes" id="UP000289333"/>
    </source>
</evidence>
<protein>
    <submittedName>
        <fullName evidence="1">OrNV gp005-like protein</fullName>
    </submittedName>
</protein>
<dbReference type="RefSeq" id="YP_009553381.1">
    <property type="nucleotide sequence ID" value="NC_040789.1"/>
</dbReference>